<keyword evidence="1" id="KW-0472">Membrane</keyword>
<proteinExistence type="predicted"/>
<keyword evidence="1" id="KW-0812">Transmembrane</keyword>
<name>A0AAP4ACQ3_CLOPF</name>
<organism evidence="2 3">
    <name type="scientific">Clostridium perfringens</name>
    <dbReference type="NCBI Taxonomy" id="1502"/>
    <lineage>
        <taxon>Bacteria</taxon>
        <taxon>Bacillati</taxon>
        <taxon>Bacillota</taxon>
        <taxon>Clostridia</taxon>
        <taxon>Eubacteriales</taxon>
        <taxon>Clostridiaceae</taxon>
        <taxon>Clostridium</taxon>
    </lineage>
</organism>
<evidence type="ECO:0000313" key="2">
    <source>
        <dbReference type="EMBL" id="MDH2337349.1"/>
    </source>
</evidence>
<dbReference type="EMBL" id="JARVUX010000012">
    <property type="protein sequence ID" value="MDH2337349.1"/>
    <property type="molecule type" value="Genomic_DNA"/>
</dbReference>
<evidence type="ECO:0000313" key="3">
    <source>
        <dbReference type="Proteomes" id="UP001222958"/>
    </source>
</evidence>
<protein>
    <submittedName>
        <fullName evidence="2">Uncharacterized protein</fullName>
    </submittedName>
</protein>
<gene>
    <name evidence="2" type="ORF">QDQ28_14310</name>
</gene>
<dbReference type="RefSeq" id="WP_279858313.1">
    <property type="nucleotide sequence ID" value="NZ_JARVUX010000012.1"/>
</dbReference>
<reference evidence="2" key="1">
    <citation type="submission" date="2023-04" db="EMBL/GenBank/DDBJ databases">
        <title>Epidemiological investigation of Clostridium perfringens isolated from cattle.</title>
        <authorList>
            <person name="Tian R."/>
        </authorList>
    </citation>
    <scope>NUCLEOTIDE SEQUENCE</scope>
    <source>
        <strain evidence="2">ZWCP172</strain>
    </source>
</reference>
<evidence type="ECO:0000256" key="1">
    <source>
        <dbReference type="SAM" id="Phobius"/>
    </source>
</evidence>
<dbReference type="Proteomes" id="UP001222958">
    <property type="component" value="Unassembled WGS sequence"/>
</dbReference>
<accession>A0AAP4ACQ3</accession>
<feature type="transmembrane region" description="Helical" evidence="1">
    <location>
        <begin position="130"/>
        <end position="148"/>
    </location>
</feature>
<dbReference type="AlphaFoldDB" id="A0AAP4ACQ3"/>
<sequence length="152" mass="17434">MLEISITRDYQTSYKYEYKKSNKNTFNSMFLLPAILNLGNDTIEKTTEVVEQVQEIDKGVLETIAEFCATTTKFIKDTIWCFQNPINVLVIILEWMAPLMFTFATIVPIIGLTCLVCKTPKLAFWSTKELIVSPFIIYIIYIVTTLALKSII</sequence>
<comment type="caution">
    <text evidence="2">The sequence shown here is derived from an EMBL/GenBank/DDBJ whole genome shotgun (WGS) entry which is preliminary data.</text>
</comment>
<feature type="transmembrane region" description="Helical" evidence="1">
    <location>
        <begin position="86"/>
        <end position="110"/>
    </location>
</feature>
<keyword evidence="1" id="KW-1133">Transmembrane helix</keyword>